<organism evidence="2 3">
    <name type="scientific">Phakopsora pachyrhizi</name>
    <name type="common">Asian soybean rust disease fungus</name>
    <dbReference type="NCBI Taxonomy" id="170000"/>
    <lineage>
        <taxon>Eukaryota</taxon>
        <taxon>Fungi</taxon>
        <taxon>Dikarya</taxon>
        <taxon>Basidiomycota</taxon>
        <taxon>Pucciniomycotina</taxon>
        <taxon>Pucciniomycetes</taxon>
        <taxon>Pucciniales</taxon>
        <taxon>Phakopsoraceae</taxon>
        <taxon>Phakopsora</taxon>
    </lineage>
</organism>
<dbReference type="Gene3D" id="3.30.530.20">
    <property type="match status" value="1"/>
</dbReference>
<protein>
    <submittedName>
        <fullName evidence="2">Uncharacterized protein</fullName>
    </submittedName>
</protein>
<gene>
    <name evidence="2" type="ORF">PPACK8108_LOCUS24095</name>
</gene>
<dbReference type="AlphaFoldDB" id="A0AAV0BS15"/>
<proteinExistence type="predicted"/>
<reference evidence="2" key="1">
    <citation type="submission" date="2022-06" db="EMBL/GenBank/DDBJ databases">
        <authorList>
            <consortium name="SYNGENTA / RWTH Aachen University"/>
        </authorList>
    </citation>
    <scope>NUCLEOTIDE SEQUENCE</scope>
</reference>
<evidence type="ECO:0000313" key="3">
    <source>
        <dbReference type="Proteomes" id="UP001153365"/>
    </source>
</evidence>
<sequence length="332" mass="36350">MQLWSISPTLTVFQAEATFVGIGVWNVYSAIAIAGARLCWDKNLSDAVLLEDLNDLRSLWHFKRKGSWHVAPGDSVLVTTTYKSPTAIHLFSVSTNDSNLFPTIQPPSPGVIRTQTEILGWSIELLSPTTTQITLIDCSLIECELRCDCETWASPLEIVVDPPPNKSTCLKRHKLLSGGGWWIMIEHEADLLRKEKARISIRRGSSVEGSKGSVLLNGSNMKIDTEELTTVETQNLLKQRRVKANLIPLDQYPLSGPRQWLGSHSGSDPLTWETTPLPDPGAPDESAASIPFPGTISACAPAQASLTNLSIPHLSPMTVALDSLAKLQIFHI</sequence>
<evidence type="ECO:0000313" key="2">
    <source>
        <dbReference type="EMBL" id="CAH7689036.1"/>
    </source>
</evidence>
<dbReference type="EMBL" id="CALTRL010006041">
    <property type="protein sequence ID" value="CAH7689036.1"/>
    <property type="molecule type" value="Genomic_DNA"/>
</dbReference>
<dbReference type="PANTHER" id="PTHR19308:SF54">
    <property type="entry name" value="START DOMAIN-CONTAINING PROTEIN"/>
    <property type="match status" value="1"/>
</dbReference>
<evidence type="ECO:0000256" key="1">
    <source>
        <dbReference type="SAM" id="MobiDB-lite"/>
    </source>
</evidence>
<feature type="region of interest" description="Disordered" evidence="1">
    <location>
        <begin position="263"/>
        <end position="287"/>
    </location>
</feature>
<keyword evidence="3" id="KW-1185">Reference proteome</keyword>
<accession>A0AAV0BS15</accession>
<dbReference type="PANTHER" id="PTHR19308">
    <property type="entry name" value="PHOSPHATIDYLCHOLINE TRANSFER PROTEIN"/>
    <property type="match status" value="1"/>
</dbReference>
<dbReference type="InterPro" id="IPR023393">
    <property type="entry name" value="START-like_dom_sf"/>
</dbReference>
<comment type="caution">
    <text evidence="2">The sequence shown here is derived from an EMBL/GenBank/DDBJ whole genome shotgun (WGS) entry which is preliminary data.</text>
</comment>
<feature type="compositionally biased region" description="Polar residues" evidence="1">
    <location>
        <begin position="263"/>
        <end position="274"/>
    </location>
</feature>
<dbReference type="SUPFAM" id="SSF55961">
    <property type="entry name" value="Bet v1-like"/>
    <property type="match status" value="1"/>
</dbReference>
<dbReference type="InterPro" id="IPR051213">
    <property type="entry name" value="START_lipid_transfer"/>
</dbReference>
<dbReference type="Proteomes" id="UP001153365">
    <property type="component" value="Unassembled WGS sequence"/>
</dbReference>
<name>A0AAV0BS15_PHAPC</name>